<keyword evidence="4" id="KW-1185">Reference proteome</keyword>
<dbReference type="InterPro" id="IPR016195">
    <property type="entry name" value="Pol/histidinol_Pase-like"/>
</dbReference>
<dbReference type="InterPro" id="IPR052018">
    <property type="entry name" value="PHP_domain"/>
</dbReference>
<dbReference type="RefSeq" id="WP_212689363.1">
    <property type="nucleotide sequence ID" value="NZ_JAGSPN010000018.1"/>
</dbReference>
<evidence type="ECO:0000313" key="3">
    <source>
        <dbReference type="EMBL" id="MBR7784096.1"/>
    </source>
</evidence>
<dbReference type="Pfam" id="PF02811">
    <property type="entry name" value="PHP"/>
    <property type="match status" value="1"/>
</dbReference>
<evidence type="ECO:0000259" key="2">
    <source>
        <dbReference type="SMART" id="SM00481"/>
    </source>
</evidence>
<dbReference type="CDD" id="cd07438">
    <property type="entry name" value="PHP_HisPPase_AMP"/>
    <property type="match status" value="1"/>
</dbReference>
<dbReference type="SMART" id="SM00481">
    <property type="entry name" value="POLIIIAc"/>
    <property type="match status" value="1"/>
</dbReference>
<protein>
    <submittedName>
        <fullName evidence="3">PHP domain-containing protein</fullName>
    </submittedName>
</protein>
<dbReference type="Proteomes" id="UP000680067">
    <property type="component" value="Unassembled WGS sequence"/>
</dbReference>
<feature type="region of interest" description="Disordered" evidence="1">
    <location>
        <begin position="1"/>
        <end position="21"/>
    </location>
</feature>
<dbReference type="InterPro" id="IPR003141">
    <property type="entry name" value="Pol/His_phosphatase_N"/>
</dbReference>
<dbReference type="PANTHER" id="PTHR42924">
    <property type="entry name" value="EXONUCLEASE"/>
    <property type="match status" value="1"/>
</dbReference>
<dbReference type="GO" id="GO:0035312">
    <property type="term" value="F:5'-3' DNA exonuclease activity"/>
    <property type="evidence" value="ECO:0007669"/>
    <property type="project" value="TreeGrafter"/>
</dbReference>
<dbReference type="NCBIfam" id="NF041577">
    <property type="entry name" value="nside_bi_sphtase"/>
    <property type="match status" value="1"/>
</dbReference>
<dbReference type="Gene3D" id="3.20.20.140">
    <property type="entry name" value="Metal-dependent hydrolases"/>
    <property type="match status" value="1"/>
</dbReference>
<dbReference type="GO" id="GO:0004534">
    <property type="term" value="F:5'-3' RNA exonuclease activity"/>
    <property type="evidence" value="ECO:0007669"/>
    <property type="project" value="TreeGrafter"/>
</dbReference>
<feature type="domain" description="Polymerase/histidinol phosphatase N-terminal" evidence="2">
    <location>
        <begin position="7"/>
        <end position="72"/>
    </location>
</feature>
<dbReference type="AlphaFoldDB" id="A0A941DU51"/>
<reference evidence="3" key="1">
    <citation type="submission" date="2021-04" db="EMBL/GenBank/DDBJ databases">
        <title>novel species isolated from subtropical streams in China.</title>
        <authorList>
            <person name="Lu H."/>
        </authorList>
    </citation>
    <scope>NUCLEOTIDE SEQUENCE</scope>
    <source>
        <strain evidence="3">LFS511W</strain>
    </source>
</reference>
<sequence length="284" mass="31050">MLSSLNADLHSHSTRSDGVLTPSALAERAKRNGVELWALTDHDEVSGIAEARAAAADLRMPFIAGVEVSVTWAGKTVHIVGLGIDENNSELKEGLRQTRSGRERRAQDIAAELEKAAGIRGAYQGAMQYVGNPDLISRSHFARFLVEKGVCKSVSEVFQHYLADGKPGFVPHRWAKLSDALGWIQQAGGVAVIAHPGRYDLTELALTSLMDEFKQLGGVAIETVTGSHTPDQYAEFHNIARRMQFDSSRGSDFHSPDDCEVDIGFLPALKPSATPVWHRWQQLL</sequence>
<evidence type="ECO:0000256" key="1">
    <source>
        <dbReference type="SAM" id="MobiDB-lite"/>
    </source>
</evidence>
<accession>A0A941DU51</accession>
<gene>
    <name evidence="3" type="ORF">KDM89_18265</name>
</gene>
<dbReference type="PANTHER" id="PTHR42924:SF3">
    <property type="entry name" value="POLYMERASE_HISTIDINOL PHOSPHATASE N-TERMINAL DOMAIN-CONTAINING PROTEIN"/>
    <property type="match status" value="1"/>
</dbReference>
<evidence type="ECO:0000313" key="4">
    <source>
        <dbReference type="Proteomes" id="UP000680067"/>
    </source>
</evidence>
<dbReference type="Gene3D" id="1.10.150.650">
    <property type="match status" value="1"/>
</dbReference>
<organism evidence="3 4">
    <name type="scientific">Undibacterium luofuense</name>
    <dbReference type="NCBI Taxonomy" id="2828733"/>
    <lineage>
        <taxon>Bacteria</taxon>
        <taxon>Pseudomonadati</taxon>
        <taxon>Pseudomonadota</taxon>
        <taxon>Betaproteobacteria</taxon>
        <taxon>Burkholderiales</taxon>
        <taxon>Oxalobacteraceae</taxon>
        <taxon>Undibacterium</taxon>
    </lineage>
</organism>
<dbReference type="InterPro" id="IPR004013">
    <property type="entry name" value="PHP_dom"/>
</dbReference>
<dbReference type="SUPFAM" id="SSF89550">
    <property type="entry name" value="PHP domain-like"/>
    <property type="match status" value="1"/>
</dbReference>
<dbReference type="EMBL" id="JAGSPN010000018">
    <property type="protein sequence ID" value="MBR7784096.1"/>
    <property type="molecule type" value="Genomic_DNA"/>
</dbReference>
<comment type="caution">
    <text evidence="3">The sequence shown here is derived from an EMBL/GenBank/DDBJ whole genome shotgun (WGS) entry which is preliminary data.</text>
</comment>
<name>A0A941DU51_9BURK</name>
<proteinExistence type="predicted"/>
<dbReference type="InterPro" id="IPR049742">
    <property type="entry name" value="35NBP"/>
</dbReference>